<keyword evidence="3" id="KW-1185">Reference proteome</keyword>
<accession>A0A1X6PIR7</accession>
<protein>
    <submittedName>
        <fullName evidence="2">Uncharacterized protein</fullName>
    </submittedName>
</protein>
<dbReference type="Proteomes" id="UP000218209">
    <property type="component" value="Unassembled WGS sequence"/>
</dbReference>
<evidence type="ECO:0000256" key="1">
    <source>
        <dbReference type="SAM" id="MobiDB-lite"/>
    </source>
</evidence>
<feature type="compositionally biased region" description="Low complexity" evidence="1">
    <location>
        <begin position="11"/>
        <end position="27"/>
    </location>
</feature>
<proteinExistence type="predicted"/>
<dbReference type="EMBL" id="KV918772">
    <property type="protein sequence ID" value="OSX80563.1"/>
    <property type="molecule type" value="Genomic_DNA"/>
</dbReference>
<dbReference type="AlphaFoldDB" id="A0A1X6PIR7"/>
<organism evidence="2 3">
    <name type="scientific">Porphyra umbilicalis</name>
    <name type="common">Purple laver</name>
    <name type="synonym">Red alga</name>
    <dbReference type="NCBI Taxonomy" id="2786"/>
    <lineage>
        <taxon>Eukaryota</taxon>
        <taxon>Rhodophyta</taxon>
        <taxon>Bangiophyceae</taxon>
        <taxon>Bangiales</taxon>
        <taxon>Bangiaceae</taxon>
        <taxon>Porphyra</taxon>
    </lineage>
</organism>
<gene>
    <name evidence="2" type="ORF">BU14_0049s0006</name>
</gene>
<evidence type="ECO:0000313" key="3">
    <source>
        <dbReference type="Proteomes" id="UP000218209"/>
    </source>
</evidence>
<reference evidence="2 3" key="1">
    <citation type="submission" date="2017-03" db="EMBL/GenBank/DDBJ databases">
        <title>WGS assembly of Porphyra umbilicalis.</title>
        <authorList>
            <person name="Brawley S.H."/>
            <person name="Blouin N.A."/>
            <person name="Ficko-Blean E."/>
            <person name="Wheeler G.L."/>
            <person name="Lohr M."/>
            <person name="Goodson H.V."/>
            <person name="Jenkins J.W."/>
            <person name="Blaby-Haas C.E."/>
            <person name="Helliwell K.E."/>
            <person name="Chan C."/>
            <person name="Marriage T."/>
            <person name="Bhattacharya D."/>
            <person name="Klein A.S."/>
            <person name="Badis Y."/>
            <person name="Brodie J."/>
            <person name="Cao Y."/>
            <person name="Collen J."/>
            <person name="Dittami S.M."/>
            <person name="Gachon C.M."/>
            <person name="Green B.R."/>
            <person name="Karpowicz S."/>
            <person name="Kim J.W."/>
            <person name="Kudahl U."/>
            <person name="Lin S."/>
            <person name="Michel G."/>
            <person name="Mittag M."/>
            <person name="Olson B.J."/>
            <person name="Pangilinan J."/>
            <person name="Peng Y."/>
            <person name="Qiu H."/>
            <person name="Shu S."/>
            <person name="Singer J.T."/>
            <person name="Smith A.G."/>
            <person name="Sprecher B.N."/>
            <person name="Wagner V."/>
            <person name="Wang W."/>
            <person name="Wang Z.-Y."/>
            <person name="Yan J."/>
            <person name="Yarish C."/>
            <person name="Zoeuner-Riek S."/>
            <person name="Zhuang Y."/>
            <person name="Zou Y."/>
            <person name="Lindquist E.A."/>
            <person name="Grimwood J."/>
            <person name="Barry K."/>
            <person name="Rokhsar D.S."/>
            <person name="Schmutz J."/>
            <person name="Stiller J.W."/>
            <person name="Grossman A.R."/>
            <person name="Prochnik S.E."/>
        </authorList>
    </citation>
    <scope>NUCLEOTIDE SEQUENCE [LARGE SCALE GENOMIC DNA]</scope>
    <source>
        <strain evidence="2">4086291</strain>
    </source>
</reference>
<evidence type="ECO:0000313" key="2">
    <source>
        <dbReference type="EMBL" id="OSX80563.1"/>
    </source>
</evidence>
<sequence>MPTESAASPHAMTPTGTAASPPTAKPTGLATSPPAVTPTGMAASPTAVTPTGSDALSAARARAPAAVSGELSQASPPAPSHRSIIRPRPSRGPASSTNGGALTRVVTPMVATKNKHKRGSDGAAGAAPATRHTTRRRPACGRQAFNAGKVDVDAFNPHLLDAVGELDKDGRRELLSFVNAINIDSVILPLRPHLAGTLRALAGLLDKKDDGAGIREVLGMATSTAAVPVVEEDNSKKPIVELLRDMRFMQLGVPACASLFKTMPMLSAALARCLSSVANAVDKFVLEWCKGPDATQEYQEKWECGKRLQEEMCNDVKATYLQAATSHERTGTCAPALLQC</sequence>
<feature type="region of interest" description="Disordered" evidence="1">
    <location>
        <begin position="1"/>
        <end position="139"/>
    </location>
</feature>
<name>A0A1X6PIR7_PORUM</name>